<organism evidence="2 3">
    <name type="scientific">Clonostachys rhizophaga</name>
    <dbReference type="NCBI Taxonomy" id="160324"/>
    <lineage>
        <taxon>Eukaryota</taxon>
        <taxon>Fungi</taxon>
        <taxon>Dikarya</taxon>
        <taxon>Ascomycota</taxon>
        <taxon>Pezizomycotina</taxon>
        <taxon>Sordariomycetes</taxon>
        <taxon>Hypocreomycetidae</taxon>
        <taxon>Hypocreales</taxon>
        <taxon>Bionectriaceae</taxon>
        <taxon>Clonostachys</taxon>
    </lineage>
</organism>
<evidence type="ECO:0000313" key="2">
    <source>
        <dbReference type="EMBL" id="CAH0014439.1"/>
    </source>
</evidence>
<feature type="region of interest" description="Disordered" evidence="1">
    <location>
        <begin position="1"/>
        <end position="40"/>
    </location>
</feature>
<protein>
    <submittedName>
        <fullName evidence="2">Uncharacterized protein</fullName>
    </submittedName>
</protein>
<evidence type="ECO:0000313" key="3">
    <source>
        <dbReference type="Proteomes" id="UP000696573"/>
    </source>
</evidence>
<comment type="caution">
    <text evidence="2">The sequence shown here is derived from an EMBL/GenBank/DDBJ whole genome shotgun (WGS) entry which is preliminary data.</text>
</comment>
<evidence type="ECO:0000256" key="1">
    <source>
        <dbReference type="SAM" id="MobiDB-lite"/>
    </source>
</evidence>
<dbReference type="OrthoDB" id="408631at2759"/>
<sequence>MSSTNNQAAPLAPTSMPPENGLGIISPKPTTATSAAPLGPDSQGCSLSGISTQFWQDIDLYGSEYQFSFGAPLSLASTFSLVGDAIDPSTPGSTPTSPNGSTELLLDKPDSRLGILGLTGDLDPYILRQCRTDDQGITKFKELSVYCAEVQPTPVQFMLYPPHFFTKSQKAEGIITDNESCLKLQLEKIVPPSTGKGLISLFSRFIAEQYPIFSASQLPDPGSSPTHLLAATYTIAAPFVAHDDKLYMNFAPPLNHYEYTLYPLRSE</sequence>
<name>A0A9N9V368_9HYPO</name>
<proteinExistence type="predicted"/>
<dbReference type="AlphaFoldDB" id="A0A9N9V368"/>
<dbReference type="Proteomes" id="UP000696573">
    <property type="component" value="Unassembled WGS sequence"/>
</dbReference>
<keyword evidence="3" id="KW-1185">Reference proteome</keyword>
<dbReference type="EMBL" id="CABFNQ020000430">
    <property type="protein sequence ID" value="CAH0014439.1"/>
    <property type="molecule type" value="Genomic_DNA"/>
</dbReference>
<gene>
    <name evidence="2" type="ORF">CRHIZ90672A_00018605</name>
</gene>
<accession>A0A9N9V368</accession>
<reference evidence="2" key="1">
    <citation type="submission" date="2021-10" db="EMBL/GenBank/DDBJ databases">
        <authorList>
            <person name="Piombo E."/>
        </authorList>
    </citation>
    <scope>NUCLEOTIDE SEQUENCE</scope>
</reference>